<dbReference type="SUPFAM" id="SSF50685">
    <property type="entry name" value="Barwin-like endoglucanases"/>
    <property type="match status" value="1"/>
</dbReference>
<feature type="disulfide bond" evidence="2">
    <location>
        <begin position="42"/>
        <end position="54"/>
    </location>
</feature>
<dbReference type="InterPro" id="IPR036861">
    <property type="entry name" value="Endochitinase-like_sf"/>
</dbReference>
<feature type="disulfide bond" evidence="2">
    <location>
        <begin position="47"/>
        <end position="61"/>
    </location>
</feature>
<dbReference type="FunFam" id="3.30.60.10:FF:000001">
    <property type="entry name" value="Basic endochitinase"/>
    <property type="match status" value="1"/>
</dbReference>
<feature type="disulfide bond" evidence="2">
    <location>
        <begin position="65"/>
        <end position="69"/>
    </location>
</feature>
<comment type="caution">
    <text evidence="6">The sequence shown here is derived from an EMBL/GenBank/DDBJ whole genome shotgun (WGS) entry which is preliminary data.</text>
</comment>
<evidence type="ECO:0000256" key="1">
    <source>
        <dbReference type="ARBA" id="ARBA00022669"/>
    </source>
</evidence>
<dbReference type="InterPro" id="IPR001002">
    <property type="entry name" value="Chitin-bd_1"/>
</dbReference>
<dbReference type="AlphaFoldDB" id="A0A8T0HYP8"/>
<evidence type="ECO:0000256" key="3">
    <source>
        <dbReference type="SAM" id="SignalP"/>
    </source>
</evidence>
<dbReference type="SMART" id="SM00270">
    <property type="entry name" value="ChtBD1"/>
    <property type="match status" value="1"/>
</dbReference>
<name>A0A8T0HYP8_CERPU</name>
<dbReference type="InterPro" id="IPR036908">
    <property type="entry name" value="RlpA-like_sf"/>
</dbReference>
<organism evidence="6 7">
    <name type="scientific">Ceratodon purpureus</name>
    <name type="common">Fire moss</name>
    <name type="synonym">Dicranum purpureum</name>
    <dbReference type="NCBI Taxonomy" id="3225"/>
    <lineage>
        <taxon>Eukaryota</taxon>
        <taxon>Viridiplantae</taxon>
        <taxon>Streptophyta</taxon>
        <taxon>Embryophyta</taxon>
        <taxon>Bryophyta</taxon>
        <taxon>Bryophytina</taxon>
        <taxon>Bryopsida</taxon>
        <taxon>Dicranidae</taxon>
        <taxon>Pseudoditrichales</taxon>
        <taxon>Ditrichaceae</taxon>
        <taxon>Ceratodon</taxon>
    </lineage>
</organism>
<keyword evidence="7" id="KW-1185">Reference proteome</keyword>
<dbReference type="OrthoDB" id="406505at2759"/>
<feature type="signal peptide" evidence="3">
    <location>
        <begin position="1"/>
        <end position="30"/>
    </location>
</feature>
<dbReference type="PROSITE" id="PS50842">
    <property type="entry name" value="EXPANSIN_EG45"/>
    <property type="match status" value="1"/>
</dbReference>
<dbReference type="SUPFAM" id="SSF57016">
    <property type="entry name" value="Plant lectins/antimicrobial peptides"/>
    <property type="match status" value="1"/>
</dbReference>
<dbReference type="CDD" id="cd22269">
    <property type="entry name" value="DPBB_EG45-like"/>
    <property type="match status" value="1"/>
</dbReference>
<dbReference type="Proteomes" id="UP000822688">
    <property type="component" value="Chromosome 5"/>
</dbReference>
<dbReference type="Gene3D" id="2.40.40.10">
    <property type="entry name" value="RlpA-like domain"/>
    <property type="match status" value="1"/>
</dbReference>
<dbReference type="InterPro" id="IPR018371">
    <property type="entry name" value="Chitin-binding_1_CS"/>
</dbReference>
<evidence type="ECO:0000259" key="4">
    <source>
        <dbReference type="PROSITE" id="PS50842"/>
    </source>
</evidence>
<dbReference type="PANTHER" id="PTHR47480">
    <property type="entry name" value="EG45-LIKE DOMAIN CONTAINING PROTEIN"/>
    <property type="match status" value="1"/>
</dbReference>
<feature type="chain" id="PRO_5035736085" evidence="3">
    <location>
        <begin position="31"/>
        <end position="191"/>
    </location>
</feature>
<dbReference type="PROSITE" id="PS50941">
    <property type="entry name" value="CHIT_BIND_I_2"/>
    <property type="match status" value="1"/>
</dbReference>
<feature type="domain" description="Expansin-like EG45" evidence="4">
    <location>
        <begin position="96"/>
        <end position="191"/>
    </location>
</feature>
<dbReference type="InterPro" id="IPR009009">
    <property type="entry name" value="RlpA-like_DPBB"/>
</dbReference>
<dbReference type="PANTHER" id="PTHR47480:SF1">
    <property type="entry name" value="EG45-LIKE DOMAIN CONTAINING PROTEIN 1"/>
    <property type="match status" value="1"/>
</dbReference>
<dbReference type="GO" id="GO:0008061">
    <property type="term" value="F:chitin binding"/>
    <property type="evidence" value="ECO:0007669"/>
    <property type="project" value="UniProtKB-UniRule"/>
</dbReference>
<dbReference type="SMART" id="SM00837">
    <property type="entry name" value="DPBB_1"/>
    <property type="match status" value="1"/>
</dbReference>
<dbReference type="PRINTS" id="PR00451">
    <property type="entry name" value="CHITINBINDNG"/>
</dbReference>
<dbReference type="Pfam" id="PF03330">
    <property type="entry name" value="DPBB_1"/>
    <property type="match status" value="1"/>
</dbReference>
<keyword evidence="3" id="KW-0732">Signal</keyword>
<protein>
    <submittedName>
        <fullName evidence="6">Uncharacterized protein</fullName>
    </submittedName>
</protein>
<accession>A0A8T0HYP8</accession>
<sequence length="191" mass="19710">MARLGADRMRLTFTALLVVSLLYLVQMAAAQTCGSQAGGKKCANNLCCSQYGYCGSTSEYCGNGCQSQCGGSGGGSPTTPGSKTGLASYYTAPYTPSACFGNDPNQFSQYFAAAGDSADANIWANKANCGKYFNIECQGKGCLGKGPIKVKIVDRCPNGCSGGRAFDLSEATFKAIANPDVGVITVKYSPA</sequence>
<reference evidence="6" key="1">
    <citation type="submission" date="2020-06" db="EMBL/GenBank/DDBJ databases">
        <title>WGS assembly of Ceratodon purpureus strain R40.</title>
        <authorList>
            <person name="Carey S.B."/>
            <person name="Jenkins J."/>
            <person name="Shu S."/>
            <person name="Lovell J.T."/>
            <person name="Sreedasyam A."/>
            <person name="Maumus F."/>
            <person name="Tiley G.P."/>
            <person name="Fernandez-Pozo N."/>
            <person name="Barry K."/>
            <person name="Chen C."/>
            <person name="Wang M."/>
            <person name="Lipzen A."/>
            <person name="Daum C."/>
            <person name="Saski C.A."/>
            <person name="Payton A.C."/>
            <person name="Mcbreen J.C."/>
            <person name="Conrad R.E."/>
            <person name="Kollar L.M."/>
            <person name="Olsson S."/>
            <person name="Huttunen S."/>
            <person name="Landis J.B."/>
            <person name="Wickett N.J."/>
            <person name="Johnson M.G."/>
            <person name="Rensing S.A."/>
            <person name="Grimwood J."/>
            <person name="Schmutz J."/>
            <person name="Mcdaniel S.F."/>
        </authorList>
    </citation>
    <scope>NUCLEOTIDE SEQUENCE</scope>
    <source>
        <strain evidence="6">R40</strain>
    </source>
</reference>
<dbReference type="EMBL" id="CM026425">
    <property type="protein sequence ID" value="KAG0575563.1"/>
    <property type="molecule type" value="Genomic_DNA"/>
</dbReference>
<feature type="domain" description="Chitin-binding type-1" evidence="5">
    <location>
        <begin position="30"/>
        <end position="71"/>
    </location>
</feature>
<keyword evidence="1 2" id="KW-0147">Chitin-binding</keyword>
<dbReference type="Gene3D" id="3.30.60.10">
    <property type="entry name" value="Endochitinase-like"/>
    <property type="match status" value="1"/>
</dbReference>
<evidence type="ECO:0000313" key="6">
    <source>
        <dbReference type="EMBL" id="KAG0575563.1"/>
    </source>
</evidence>
<dbReference type="Pfam" id="PF00187">
    <property type="entry name" value="Chitin_bind_1"/>
    <property type="match status" value="1"/>
</dbReference>
<keyword evidence="2" id="KW-1015">Disulfide bond</keyword>
<evidence type="ECO:0000313" key="7">
    <source>
        <dbReference type="Proteomes" id="UP000822688"/>
    </source>
</evidence>
<dbReference type="CDD" id="cd00035">
    <property type="entry name" value="ChtBD1"/>
    <property type="match status" value="1"/>
</dbReference>
<dbReference type="PROSITE" id="PS00026">
    <property type="entry name" value="CHIT_BIND_I_1"/>
    <property type="match status" value="1"/>
</dbReference>
<gene>
    <name evidence="6" type="ORF">KC19_5G012600</name>
</gene>
<dbReference type="InterPro" id="IPR007112">
    <property type="entry name" value="Expansin/allergen_DPBB_dom"/>
</dbReference>
<evidence type="ECO:0000259" key="5">
    <source>
        <dbReference type="PROSITE" id="PS50941"/>
    </source>
</evidence>
<evidence type="ECO:0000256" key="2">
    <source>
        <dbReference type="PROSITE-ProRule" id="PRU00261"/>
    </source>
</evidence>
<feature type="disulfide bond" evidence="2">
    <location>
        <begin position="33"/>
        <end position="48"/>
    </location>
</feature>
<proteinExistence type="predicted"/>